<evidence type="ECO:0000313" key="7">
    <source>
        <dbReference type="EMBL" id="SFW46594.1"/>
    </source>
</evidence>
<feature type="transmembrane region" description="Helical" evidence="6">
    <location>
        <begin position="229"/>
        <end position="247"/>
    </location>
</feature>
<protein>
    <submittedName>
        <fullName evidence="7">Cobalt/nickel transport system permease protein</fullName>
    </submittedName>
</protein>
<keyword evidence="5 6" id="KW-0472">Membrane</keyword>
<keyword evidence="2" id="KW-1003">Cell membrane</keyword>
<feature type="transmembrane region" description="Helical" evidence="6">
    <location>
        <begin position="101"/>
        <end position="122"/>
    </location>
</feature>
<comment type="subcellular location">
    <subcellularLocation>
        <location evidence="1">Cell membrane</location>
        <topology evidence="1">Multi-pass membrane protein</topology>
    </subcellularLocation>
</comment>
<evidence type="ECO:0000256" key="6">
    <source>
        <dbReference type="SAM" id="Phobius"/>
    </source>
</evidence>
<dbReference type="EMBL" id="FPIW01000021">
    <property type="protein sequence ID" value="SFW46594.1"/>
    <property type="molecule type" value="Genomic_DNA"/>
</dbReference>
<dbReference type="RefSeq" id="WP_072311797.1">
    <property type="nucleotide sequence ID" value="NZ_FPIW01000021.1"/>
</dbReference>
<reference evidence="8" key="1">
    <citation type="submission" date="2016-11" db="EMBL/GenBank/DDBJ databases">
        <authorList>
            <person name="Jaros S."/>
            <person name="Januszkiewicz K."/>
            <person name="Wedrychowicz H."/>
        </authorList>
    </citation>
    <scope>NUCLEOTIDE SEQUENCE [LARGE SCALE GENOMIC DNA]</scope>
    <source>
        <strain evidence="8">DSM 7057</strain>
    </source>
</reference>
<comment type="caution">
    <text evidence="7">The sequence shown here is derived from an EMBL/GenBank/DDBJ whole genome shotgun (WGS) entry which is preliminary data.</text>
</comment>
<dbReference type="AlphaFoldDB" id="A0AA94HSN4"/>
<name>A0AA94HSN4_DESDE</name>
<keyword evidence="4 6" id="KW-1133">Transmembrane helix</keyword>
<accession>A0AA94HSN4</accession>
<dbReference type="InterPro" id="IPR003339">
    <property type="entry name" value="ABC/ECF_trnsptr_transmembrane"/>
</dbReference>
<dbReference type="InterPro" id="IPR012809">
    <property type="entry name" value="ECF_CbiQ"/>
</dbReference>
<evidence type="ECO:0000256" key="3">
    <source>
        <dbReference type="ARBA" id="ARBA00022692"/>
    </source>
</evidence>
<dbReference type="InterPro" id="IPR051611">
    <property type="entry name" value="ECF_transporter_component"/>
</dbReference>
<dbReference type="Pfam" id="PF02361">
    <property type="entry name" value="CbiQ"/>
    <property type="match status" value="1"/>
</dbReference>
<evidence type="ECO:0000256" key="2">
    <source>
        <dbReference type="ARBA" id="ARBA00022475"/>
    </source>
</evidence>
<proteinExistence type="predicted"/>
<evidence type="ECO:0000256" key="4">
    <source>
        <dbReference type="ARBA" id="ARBA00022989"/>
    </source>
</evidence>
<dbReference type="PANTHER" id="PTHR34857">
    <property type="entry name" value="SLL0384 PROTEIN"/>
    <property type="match status" value="1"/>
</dbReference>
<feature type="transmembrane region" description="Helical" evidence="6">
    <location>
        <begin position="61"/>
        <end position="81"/>
    </location>
</feature>
<dbReference type="NCBIfam" id="TIGR02454">
    <property type="entry name" value="ECF_T_CbiQ"/>
    <property type="match status" value="1"/>
</dbReference>
<dbReference type="GO" id="GO:0006824">
    <property type="term" value="P:cobalt ion transport"/>
    <property type="evidence" value="ECO:0007669"/>
    <property type="project" value="InterPro"/>
</dbReference>
<keyword evidence="3 6" id="KW-0812">Transmembrane</keyword>
<evidence type="ECO:0000256" key="1">
    <source>
        <dbReference type="ARBA" id="ARBA00004651"/>
    </source>
</evidence>
<dbReference type="GO" id="GO:0043190">
    <property type="term" value="C:ATP-binding cassette (ABC) transporter complex"/>
    <property type="evidence" value="ECO:0007669"/>
    <property type="project" value="InterPro"/>
</dbReference>
<feature type="transmembrane region" description="Helical" evidence="6">
    <location>
        <begin position="24"/>
        <end position="54"/>
    </location>
</feature>
<dbReference type="PANTHER" id="PTHR34857:SF2">
    <property type="entry name" value="SLL0384 PROTEIN"/>
    <property type="match status" value="1"/>
</dbReference>
<evidence type="ECO:0000256" key="5">
    <source>
        <dbReference type="ARBA" id="ARBA00023136"/>
    </source>
</evidence>
<organism evidence="7 8">
    <name type="scientific">Desulfovibrio desulfuricans</name>
    <dbReference type="NCBI Taxonomy" id="876"/>
    <lineage>
        <taxon>Bacteria</taxon>
        <taxon>Pseudomonadati</taxon>
        <taxon>Thermodesulfobacteriota</taxon>
        <taxon>Desulfovibrionia</taxon>
        <taxon>Desulfovibrionales</taxon>
        <taxon>Desulfovibrionaceae</taxon>
        <taxon>Desulfovibrio</taxon>
    </lineage>
</organism>
<gene>
    <name evidence="7" type="ORF">SAMN02910291_01413</name>
</gene>
<sequence length="253" mass="27907">MFDQPFVRPSAIQRLDPRVRMGSAALAALSISTLQTASACSLGLALGLLLLIFAKPPLLPLLQRLAVVNVFVVFLWCVTPITMPGCEVLSWGPVSVSAEGLYLALLVSIKSNAIVCTFLALVATMHASTAGRALECLHCPRKLVFLFLFTARYVHVIAQQWQNLSVAARLRGFRPKSNMHTYRTLASLLGLLLVRSYERSLRVREAMLLRGFSGQFHSVSMFRVRPPDILFAVFVLLCLVGIVAVEYKDTLYG</sequence>
<evidence type="ECO:0000313" key="8">
    <source>
        <dbReference type="Proteomes" id="UP000182680"/>
    </source>
</evidence>
<dbReference type="Proteomes" id="UP000182680">
    <property type="component" value="Unassembled WGS sequence"/>
</dbReference>
<dbReference type="CDD" id="cd16914">
    <property type="entry name" value="EcfT"/>
    <property type="match status" value="1"/>
</dbReference>